<evidence type="ECO:0000256" key="9">
    <source>
        <dbReference type="ARBA" id="ARBA00023136"/>
    </source>
</evidence>
<evidence type="ECO:0000256" key="5">
    <source>
        <dbReference type="ARBA" id="ARBA00022692"/>
    </source>
</evidence>
<dbReference type="PROSITE" id="PS50089">
    <property type="entry name" value="ZF_RING_2"/>
    <property type="match status" value="1"/>
</dbReference>
<evidence type="ECO:0000256" key="8">
    <source>
        <dbReference type="ARBA" id="ARBA00022989"/>
    </source>
</evidence>
<evidence type="ECO:0000256" key="13">
    <source>
        <dbReference type="SAM" id="Phobius"/>
    </source>
</evidence>
<dbReference type="CDD" id="cd16461">
    <property type="entry name" value="RING-H2_EL5-like"/>
    <property type="match status" value="1"/>
</dbReference>
<keyword evidence="9 13" id="KW-0472">Membrane</keyword>
<evidence type="ECO:0000259" key="14">
    <source>
        <dbReference type="PROSITE" id="PS50089"/>
    </source>
</evidence>
<dbReference type="FunFam" id="3.30.40.10:FF:000632">
    <property type="entry name" value="RING-H2 finger protein ATL73"/>
    <property type="match status" value="1"/>
</dbReference>
<proteinExistence type="inferred from homology"/>
<dbReference type="Gene3D" id="3.30.40.10">
    <property type="entry name" value="Zinc/RING finger domain, C3HC4 (zinc finger)"/>
    <property type="match status" value="1"/>
</dbReference>
<dbReference type="UniPathway" id="UPA00143"/>
<dbReference type="GO" id="GO:0016567">
    <property type="term" value="P:protein ubiquitination"/>
    <property type="evidence" value="ECO:0007669"/>
    <property type="project" value="UniProtKB-UniPathway"/>
</dbReference>
<evidence type="ECO:0000256" key="7">
    <source>
        <dbReference type="ARBA" id="ARBA00022833"/>
    </source>
</evidence>
<organism evidence="15">
    <name type="scientific">Opuntia streptacantha</name>
    <name type="common">Prickly pear cactus</name>
    <name type="synonym">Opuntia cardona</name>
    <dbReference type="NCBI Taxonomy" id="393608"/>
    <lineage>
        <taxon>Eukaryota</taxon>
        <taxon>Viridiplantae</taxon>
        <taxon>Streptophyta</taxon>
        <taxon>Embryophyta</taxon>
        <taxon>Tracheophyta</taxon>
        <taxon>Spermatophyta</taxon>
        <taxon>Magnoliopsida</taxon>
        <taxon>eudicotyledons</taxon>
        <taxon>Gunneridae</taxon>
        <taxon>Pentapetalae</taxon>
        <taxon>Caryophyllales</taxon>
        <taxon>Cactineae</taxon>
        <taxon>Cactaceae</taxon>
        <taxon>Opuntioideae</taxon>
        <taxon>Opuntia</taxon>
    </lineage>
</organism>
<dbReference type="InterPro" id="IPR013083">
    <property type="entry name" value="Znf_RING/FYVE/PHD"/>
</dbReference>
<feature type="region of interest" description="Disordered" evidence="12">
    <location>
        <begin position="237"/>
        <end position="260"/>
    </location>
</feature>
<keyword evidence="7" id="KW-0862">Zinc</keyword>
<feature type="compositionally biased region" description="Low complexity" evidence="12">
    <location>
        <begin position="237"/>
        <end position="253"/>
    </location>
</feature>
<feature type="domain" description="RING-type" evidence="14">
    <location>
        <begin position="176"/>
        <end position="218"/>
    </location>
</feature>
<dbReference type="SUPFAM" id="SSF57850">
    <property type="entry name" value="RING/U-box"/>
    <property type="match status" value="1"/>
</dbReference>
<dbReference type="Pfam" id="PF13639">
    <property type="entry name" value="zf-RING_2"/>
    <property type="match status" value="1"/>
</dbReference>
<keyword evidence="11" id="KW-0863">Zinc-finger</keyword>
<dbReference type="PANTHER" id="PTHR46905:SF7">
    <property type="entry name" value="RING-H2 FINGER PROTEIN ATL78"/>
    <property type="match status" value="1"/>
</dbReference>
<accession>A0A7C8ZZY9</accession>
<evidence type="ECO:0000256" key="10">
    <source>
        <dbReference type="ARBA" id="ARBA00024209"/>
    </source>
</evidence>
<keyword evidence="4" id="KW-0808">Transferase</keyword>
<name>A0A7C8ZZY9_OPUST</name>
<evidence type="ECO:0000256" key="1">
    <source>
        <dbReference type="ARBA" id="ARBA00000900"/>
    </source>
</evidence>
<dbReference type="GO" id="GO:0008270">
    <property type="term" value="F:zinc ion binding"/>
    <property type="evidence" value="ECO:0007669"/>
    <property type="project" value="UniProtKB-KW"/>
</dbReference>
<evidence type="ECO:0000313" key="15">
    <source>
        <dbReference type="EMBL" id="MBA4654590.1"/>
    </source>
</evidence>
<evidence type="ECO:0000256" key="2">
    <source>
        <dbReference type="ARBA" id="ARBA00004167"/>
    </source>
</evidence>
<comment type="similarity">
    <text evidence="10">Belongs to the RING-type zinc finger family. ATL subfamily.</text>
</comment>
<evidence type="ECO:0000256" key="3">
    <source>
        <dbReference type="ARBA" id="ARBA00012483"/>
    </source>
</evidence>
<keyword evidence="5 13" id="KW-0812">Transmembrane</keyword>
<dbReference type="EC" id="2.3.2.27" evidence="3"/>
<sequence>MPLKGIIIPFGLFSIYSPNNLPPTNLCTSELNQHKRKETMFKSTPSPLSYQELRNIHYTRRLLLHNRLYQTPRAAASPPGAATNTMPPTEPYGGNSGFDANVVMVLSVLLCALICSLGINSIIKCALRCSLSRTESNRTHPPDQLAHTGIKKKALKTFAIVNYSPDLKLPGLGTECVICLSEFNPGEKVRLLPKCNHGFHARCIDKWLNSHSSCPTCRHSLIDQACQKIGGCDQASSSQPASQQQQQPQRSQATTINIEPLEHEDLARSNRCTS</sequence>
<dbReference type="AlphaFoldDB" id="A0A7C8ZZY9"/>
<keyword evidence="8 13" id="KW-1133">Transmembrane helix</keyword>
<evidence type="ECO:0000256" key="12">
    <source>
        <dbReference type="SAM" id="MobiDB-lite"/>
    </source>
</evidence>
<reference evidence="15" key="1">
    <citation type="journal article" date="2013" name="J. Plant Res.">
        <title>Effect of fungi and light on seed germination of three Opuntia species from semiarid lands of central Mexico.</title>
        <authorList>
            <person name="Delgado-Sanchez P."/>
            <person name="Jimenez-Bremont J.F."/>
            <person name="Guerrero-Gonzalez Mde L."/>
            <person name="Flores J."/>
        </authorList>
    </citation>
    <scope>NUCLEOTIDE SEQUENCE</scope>
    <source>
        <tissue evidence="15">Cladode</tissue>
    </source>
</reference>
<dbReference type="InterPro" id="IPR001841">
    <property type="entry name" value="Znf_RING"/>
</dbReference>
<comment type="catalytic activity">
    <reaction evidence="1">
        <text>S-ubiquitinyl-[E2 ubiquitin-conjugating enzyme]-L-cysteine + [acceptor protein]-L-lysine = [E2 ubiquitin-conjugating enzyme]-L-cysteine + N(6)-ubiquitinyl-[acceptor protein]-L-lysine.</text>
        <dbReference type="EC" id="2.3.2.27"/>
    </reaction>
</comment>
<reference evidence="15" key="2">
    <citation type="submission" date="2020-07" db="EMBL/GenBank/DDBJ databases">
        <authorList>
            <person name="Vera ALvarez R."/>
            <person name="Arias-Moreno D.M."/>
            <person name="Jimenez-Jacinto V."/>
            <person name="Jimenez-Bremont J.F."/>
            <person name="Swaminathan K."/>
            <person name="Moose S.P."/>
            <person name="Guerrero-Gonzalez M.L."/>
            <person name="Marino-Ramirez L."/>
            <person name="Landsman D."/>
            <person name="Rodriguez-Kessler M."/>
            <person name="Delgado-Sanchez P."/>
        </authorList>
    </citation>
    <scope>NUCLEOTIDE SEQUENCE</scope>
    <source>
        <tissue evidence="15">Cladode</tissue>
    </source>
</reference>
<dbReference type="InterPro" id="IPR044602">
    <property type="entry name" value="ATL10/ATL72-79-like"/>
</dbReference>
<protein>
    <recommendedName>
        <fullName evidence="3">RING-type E3 ubiquitin transferase</fullName>
        <ecNumber evidence="3">2.3.2.27</ecNumber>
    </recommendedName>
</protein>
<dbReference type="GO" id="GO:0061630">
    <property type="term" value="F:ubiquitin protein ligase activity"/>
    <property type="evidence" value="ECO:0007669"/>
    <property type="project" value="UniProtKB-EC"/>
</dbReference>
<keyword evidence="6" id="KW-0479">Metal-binding</keyword>
<feature type="transmembrane region" description="Helical" evidence="13">
    <location>
        <begin position="102"/>
        <end position="123"/>
    </location>
</feature>
<evidence type="ECO:0000256" key="11">
    <source>
        <dbReference type="PROSITE-ProRule" id="PRU00175"/>
    </source>
</evidence>
<comment type="subcellular location">
    <subcellularLocation>
        <location evidence="2">Membrane</location>
        <topology evidence="2">Single-pass membrane protein</topology>
    </subcellularLocation>
</comment>
<dbReference type="PANTHER" id="PTHR46905">
    <property type="entry name" value="RING-H2 FINGER PROTEIN ATL78"/>
    <property type="match status" value="1"/>
</dbReference>
<dbReference type="GO" id="GO:0016020">
    <property type="term" value="C:membrane"/>
    <property type="evidence" value="ECO:0007669"/>
    <property type="project" value="UniProtKB-SubCell"/>
</dbReference>
<evidence type="ECO:0000256" key="6">
    <source>
        <dbReference type="ARBA" id="ARBA00022723"/>
    </source>
</evidence>
<evidence type="ECO:0000256" key="4">
    <source>
        <dbReference type="ARBA" id="ARBA00022679"/>
    </source>
</evidence>
<dbReference type="SMART" id="SM00184">
    <property type="entry name" value="RING"/>
    <property type="match status" value="1"/>
</dbReference>
<dbReference type="EMBL" id="GISG01184091">
    <property type="protein sequence ID" value="MBA4654590.1"/>
    <property type="molecule type" value="Transcribed_RNA"/>
</dbReference>